<dbReference type="Proteomes" id="UP000307087">
    <property type="component" value="Unassembled WGS sequence"/>
</dbReference>
<protein>
    <recommendedName>
        <fullName evidence="4">DUF3592 domain-containing protein</fullName>
    </recommendedName>
</protein>
<sequence>MAPDDLPRTGKVVAGLVVALLLVNLPLGHHLWQEWRLDRDGRDVVAEVSATDVLKEETDPHYVVRFRLPEDVDPEERVWPADVTRASWQRAEDSGEIRVRVLPGRPGTQEVEGARASALGLIVVGVVDGVLLLVAAMLWRHHRRRVHDAPGSDAGPDTLQA</sequence>
<accession>A0A4S8N6H2</accession>
<dbReference type="EMBL" id="STGW01000010">
    <property type="protein sequence ID" value="THV10499.1"/>
    <property type="molecule type" value="Genomic_DNA"/>
</dbReference>
<dbReference type="AlphaFoldDB" id="A0A4S8N6H2"/>
<feature type="transmembrane region" description="Helical" evidence="1">
    <location>
        <begin position="12"/>
        <end position="32"/>
    </location>
</feature>
<keyword evidence="1" id="KW-1133">Transmembrane helix</keyword>
<comment type="caution">
    <text evidence="2">The sequence shown here is derived from an EMBL/GenBank/DDBJ whole genome shotgun (WGS) entry which is preliminary data.</text>
</comment>
<name>A0A4S8N6H2_9ACTN</name>
<keyword evidence="1" id="KW-0472">Membrane</keyword>
<gene>
    <name evidence="2" type="ORF">E9934_14330</name>
</gene>
<keyword evidence="1" id="KW-0812">Transmembrane</keyword>
<evidence type="ECO:0008006" key="4">
    <source>
        <dbReference type="Google" id="ProtNLM"/>
    </source>
</evidence>
<evidence type="ECO:0000313" key="2">
    <source>
        <dbReference type="EMBL" id="THV10499.1"/>
    </source>
</evidence>
<proteinExistence type="predicted"/>
<reference evidence="2 3" key="1">
    <citation type="journal article" date="2009" name="Int. J. Syst. Evol. Microbiol.">
        <title>Nocardioides caeni sp. nov., isolated from wastewater.</title>
        <authorList>
            <person name="Yoon J.H."/>
            <person name="Kang S.J."/>
            <person name="Park S."/>
            <person name="Kim W."/>
            <person name="Oh T.K."/>
        </authorList>
    </citation>
    <scope>NUCLEOTIDE SEQUENCE [LARGE SCALE GENOMIC DNA]</scope>
    <source>
        <strain evidence="2 3">DSM 23134</strain>
    </source>
</reference>
<dbReference type="RefSeq" id="WP_136563577.1">
    <property type="nucleotide sequence ID" value="NZ_BAABLS010000006.1"/>
</dbReference>
<evidence type="ECO:0000256" key="1">
    <source>
        <dbReference type="SAM" id="Phobius"/>
    </source>
</evidence>
<keyword evidence="3" id="KW-1185">Reference proteome</keyword>
<feature type="transmembrane region" description="Helical" evidence="1">
    <location>
        <begin position="118"/>
        <end position="139"/>
    </location>
</feature>
<evidence type="ECO:0000313" key="3">
    <source>
        <dbReference type="Proteomes" id="UP000307087"/>
    </source>
</evidence>
<organism evidence="2 3">
    <name type="scientific">Nocardioides caeni</name>
    <dbReference type="NCBI Taxonomy" id="574700"/>
    <lineage>
        <taxon>Bacteria</taxon>
        <taxon>Bacillati</taxon>
        <taxon>Actinomycetota</taxon>
        <taxon>Actinomycetes</taxon>
        <taxon>Propionibacteriales</taxon>
        <taxon>Nocardioidaceae</taxon>
        <taxon>Nocardioides</taxon>
    </lineage>
</organism>
<dbReference type="OrthoDB" id="3789184at2"/>